<dbReference type="EMBL" id="MU827796">
    <property type="protein sequence ID" value="KAJ7328588.1"/>
    <property type="molecule type" value="Genomic_DNA"/>
</dbReference>
<organism evidence="2 3">
    <name type="scientific">Desmophyllum pertusum</name>
    <dbReference type="NCBI Taxonomy" id="174260"/>
    <lineage>
        <taxon>Eukaryota</taxon>
        <taxon>Metazoa</taxon>
        <taxon>Cnidaria</taxon>
        <taxon>Anthozoa</taxon>
        <taxon>Hexacorallia</taxon>
        <taxon>Scleractinia</taxon>
        <taxon>Caryophylliina</taxon>
        <taxon>Caryophylliidae</taxon>
        <taxon>Desmophyllum</taxon>
    </lineage>
</organism>
<evidence type="ECO:0000313" key="2">
    <source>
        <dbReference type="EMBL" id="KAJ7328588.1"/>
    </source>
</evidence>
<sequence length="99" mass="11711">MLGALSDHFHLEQLSFLLPEHPMERPVVPQQDVPFLEIRHQDLLARFLLTLLAVRLHRNRDSNQHHKSPPRSPSKCLSVPEYHPSCRGHRPRRELDERF</sequence>
<keyword evidence="3" id="KW-1185">Reference proteome</keyword>
<accession>A0A9W9YA96</accession>
<name>A0A9W9YA96_9CNID</name>
<dbReference type="AlphaFoldDB" id="A0A9W9YA96"/>
<feature type="region of interest" description="Disordered" evidence="1">
    <location>
        <begin position="59"/>
        <end position="99"/>
    </location>
</feature>
<reference evidence="2" key="1">
    <citation type="submission" date="2023-01" db="EMBL/GenBank/DDBJ databases">
        <title>Genome assembly of the deep-sea coral Lophelia pertusa.</title>
        <authorList>
            <person name="Herrera S."/>
            <person name="Cordes E."/>
        </authorList>
    </citation>
    <scope>NUCLEOTIDE SEQUENCE</scope>
    <source>
        <strain evidence="2">USNM1676648</strain>
        <tissue evidence="2">Polyp</tissue>
    </source>
</reference>
<gene>
    <name evidence="2" type="ORF">OS493_024509</name>
</gene>
<proteinExistence type="predicted"/>
<evidence type="ECO:0000256" key="1">
    <source>
        <dbReference type="SAM" id="MobiDB-lite"/>
    </source>
</evidence>
<evidence type="ECO:0000313" key="3">
    <source>
        <dbReference type="Proteomes" id="UP001163046"/>
    </source>
</evidence>
<comment type="caution">
    <text evidence="2">The sequence shown here is derived from an EMBL/GenBank/DDBJ whole genome shotgun (WGS) entry which is preliminary data.</text>
</comment>
<protein>
    <submittedName>
        <fullName evidence="2">Uncharacterized protein</fullName>
    </submittedName>
</protein>
<dbReference type="Proteomes" id="UP001163046">
    <property type="component" value="Unassembled WGS sequence"/>
</dbReference>